<gene>
    <name evidence="1" type="ORF">IV01_00965</name>
</gene>
<dbReference type="AlphaFoldDB" id="A0A085VR58"/>
<dbReference type="Proteomes" id="UP000028631">
    <property type="component" value="Unassembled WGS sequence"/>
</dbReference>
<organism evidence="1 2">
    <name type="scientific">Pseudomonas syringae</name>
    <dbReference type="NCBI Taxonomy" id="317"/>
    <lineage>
        <taxon>Bacteria</taxon>
        <taxon>Pseudomonadati</taxon>
        <taxon>Pseudomonadota</taxon>
        <taxon>Gammaproteobacteria</taxon>
        <taxon>Pseudomonadales</taxon>
        <taxon>Pseudomonadaceae</taxon>
        <taxon>Pseudomonas</taxon>
    </lineage>
</organism>
<dbReference type="PATRIC" id="fig|317.175.peg.204"/>
<protein>
    <recommendedName>
        <fullName evidence="3">Immunity protein</fullName>
    </recommendedName>
</protein>
<dbReference type="EMBL" id="JPQU01000014">
    <property type="protein sequence ID" value="KFE57921.1"/>
    <property type="molecule type" value="Genomic_DNA"/>
</dbReference>
<dbReference type="OrthoDB" id="7029641at2"/>
<evidence type="ECO:0000313" key="1">
    <source>
        <dbReference type="EMBL" id="KFE57921.1"/>
    </source>
</evidence>
<evidence type="ECO:0000313" key="2">
    <source>
        <dbReference type="Proteomes" id="UP000028631"/>
    </source>
</evidence>
<name>A0A085VR58_PSESX</name>
<reference evidence="1 2" key="1">
    <citation type="submission" date="2014-07" db="EMBL/GenBank/DDBJ databases">
        <title>Draft Genome Sequences of Environmental Pseudomonas syringae strains.</title>
        <authorList>
            <person name="Baltrus D.A."/>
            <person name="Berge O."/>
            <person name="Morris C."/>
        </authorList>
    </citation>
    <scope>NUCLEOTIDE SEQUENCE [LARGE SCALE GENOMIC DNA]</scope>
    <source>
        <strain evidence="1 2">GAW0119</strain>
    </source>
</reference>
<dbReference type="Pfam" id="PF19929">
    <property type="entry name" value="DUF6392"/>
    <property type="match status" value="1"/>
</dbReference>
<evidence type="ECO:0008006" key="3">
    <source>
        <dbReference type="Google" id="ProtNLM"/>
    </source>
</evidence>
<comment type="caution">
    <text evidence="1">The sequence shown here is derived from an EMBL/GenBank/DDBJ whole genome shotgun (WGS) entry which is preliminary data.</text>
</comment>
<proteinExistence type="predicted"/>
<keyword evidence="2" id="KW-1185">Reference proteome</keyword>
<dbReference type="RefSeq" id="WP_032625107.1">
    <property type="nucleotide sequence ID" value="NZ_JPQU01000014.1"/>
</dbReference>
<sequence>MSASTIESWIKHLGQTHEYLLSESLIPGDEVVEVFPGDDDVYLEPEKGISMKFCDDDGRFESFTITLVKLFPEEHEYKGELPTPYNTNMNKLGVHDLFGLPYKSAGPAKIPHPTGSTGGWDSYPLDQSMYPNVEVVFHYLKTTQVDYIAFGLIDKGHD</sequence>
<accession>A0A085VR58</accession>
<dbReference type="InterPro" id="IPR045657">
    <property type="entry name" value="DUF6392"/>
</dbReference>